<keyword evidence="3 14" id="KW-0813">Transport</keyword>
<keyword evidence="7 15" id="KW-1133">Transmembrane helix</keyword>
<dbReference type="Pfam" id="PF00895">
    <property type="entry name" value="ATP-synt_8"/>
    <property type="match status" value="1"/>
</dbReference>
<evidence type="ECO:0000256" key="15">
    <source>
        <dbReference type="SAM" id="Phobius"/>
    </source>
</evidence>
<reference evidence="16" key="1">
    <citation type="journal article" date="1998" name="Mol. Ecol.">
        <title>Comparative mtDNA phylogeography of neotropical freshwater fishes: testing shared history to infer the evolutionary landscape of lower Central America.</title>
        <authorList>
            <person name="Bermingham E."/>
            <person name="Martin A.P."/>
        </authorList>
    </citation>
    <scope>NUCLEOTIDE SEQUENCE</scope>
</reference>
<dbReference type="PANTHER" id="PTHR39937">
    <property type="entry name" value="ATP SYNTHASE PROTEIN 8"/>
    <property type="match status" value="1"/>
</dbReference>
<evidence type="ECO:0000256" key="2">
    <source>
        <dbReference type="ARBA" id="ARBA00008892"/>
    </source>
</evidence>
<proteinExistence type="inferred from homology"/>
<evidence type="ECO:0000256" key="4">
    <source>
        <dbReference type="ARBA" id="ARBA00022547"/>
    </source>
</evidence>
<keyword evidence="8 14" id="KW-0406">Ion transport</keyword>
<organism evidence="16">
    <name type="scientific">Roeboides occidentalis</name>
    <dbReference type="NCBI Taxonomy" id="71264"/>
    <lineage>
        <taxon>Eukaryota</taxon>
        <taxon>Metazoa</taxon>
        <taxon>Chordata</taxon>
        <taxon>Craniata</taxon>
        <taxon>Vertebrata</taxon>
        <taxon>Euteleostomi</taxon>
        <taxon>Actinopterygii</taxon>
        <taxon>Neopterygii</taxon>
        <taxon>Teleostei</taxon>
        <taxon>Ostariophysi</taxon>
        <taxon>Characiformes</taxon>
        <taxon>Characoidei</taxon>
        <taxon>Characidae</taxon>
        <taxon>Roeboides</taxon>
    </lineage>
</organism>
<dbReference type="EMBL" id="AF040498">
    <property type="protein sequence ID" value="AAC77696.1"/>
    <property type="molecule type" value="Genomic_DNA"/>
</dbReference>
<dbReference type="GO" id="GO:0045259">
    <property type="term" value="C:proton-transporting ATP synthase complex"/>
    <property type="evidence" value="ECO:0007669"/>
    <property type="project" value="UniProtKB-KW"/>
</dbReference>
<evidence type="ECO:0000313" key="16">
    <source>
        <dbReference type="EMBL" id="AAC77696.1"/>
    </source>
</evidence>
<geneLocation type="mitochondrion" evidence="16"/>
<sequence>MPQLNPMPWFGILVFSWLIFILVIPSKVLKHTFNYEPTMISTEKSKMNPGDWPWY</sequence>
<keyword evidence="6 14" id="KW-0375">Hydrogen ion transport</keyword>
<keyword evidence="4 14" id="KW-0138">CF(0)</keyword>
<dbReference type="AlphaFoldDB" id="O99418"/>
<evidence type="ECO:0000256" key="1">
    <source>
        <dbReference type="ARBA" id="ARBA00004304"/>
    </source>
</evidence>
<evidence type="ECO:0000256" key="3">
    <source>
        <dbReference type="ARBA" id="ARBA00022448"/>
    </source>
</evidence>
<evidence type="ECO:0000256" key="7">
    <source>
        <dbReference type="ARBA" id="ARBA00022989"/>
    </source>
</evidence>
<comment type="subunit">
    <text evidence="13">Component of the ATP synthase complex composed at least of ATP5F1A/subunit alpha, ATP5F1B/subunit beta, ATP5MC1/subunit c (homooctomer), MT-ATP6/subunit a, MT-ATP8/subunit 8, ATP5ME/subunit e, ATP5MF/subunit f, ATP5MG/subunit g, ATP5MK/subunit k, ATP5MJ/subunit j, ATP5F1C/subunit gamma, ATP5F1D/subunit delta, ATP5F1E/subunit epsilon, ATP5PF/subunit F6, ATP5PB/subunit b, ATP5PD/subunit d, ATP5PO/subunit OSCP. ATP synthase complex consists of a soluble F(1) head domain (subunits alpha(3) and beta(3)) - the catalytic core - and a membrane F(0) domain - the membrane proton channel (subunits c, a, 8, e, f, g, k and j). These two domains are linked by a central stalk (subunits gamma, delta, and epsilon) rotating inside the F1 region and a stationary peripheral stalk (subunits F6, b, d, and OSCP).</text>
</comment>
<evidence type="ECO:0000256" key="10">
    <source>
        <dbReference type="ARBA" id="ARBA00023136"/>
    </source>
</evidence>
<evidence type="ECO:0000256" key="14">
    <source>
        <dbReference type="RuleBase" id="RU003661"/>
    </source>
</evidence>
<keyword evidence="10 15" id="KW-0472">Membrane</keyword>
<dbReference type="GO" id="GO:0015986">
    <property type="term" value="P:proton motive force-driven ATP synthesis"/>
    <property type="evidence" value="ECO:0007669"/>
    <property type="project" value="InterPro"/>
</dbReference>
<comment type="function">
    <text evidence="12">Subunit 8, of the mitochondrial membrane ATP synthase complex (F(1)F(0) ATP synthase or Complex V) that produces ATP from ADP in the presence of a proton gradient across the membrane which is generated by electron transport complexes of the respiratory chain. ATP synthase complex consist of a soluble F(1) head domain - the catalytic core - and a membrane F(1) domain - the membrane proton channel. These two domains are linked by a central stalk rotating inside the F(1) region and a stationary peripheral stalk. During catalysis, ATP synthesis in the catalytic domain of F(1) is coupled via a rotary mechanism of the central stalk subunits to proton translocation. In vivo, can only synthesize ATP although its ATP hydrolase activity can be activated artificially in vitro. Part of the complex F(0) domain.</text>
</comment>
<dbReference type="GO" id="GO:0031966">
    <property type="term" value="C:mitochondrial membrane"/>
    <property type="evidence" value="ECO:0007669"/>
    <property type="project" value="UniProtKB-SubCell"/>
</dbReference>
<keyword evidence="11" id="KW-0066">ATP synthesis</keyword>
<keyword evidence="5 14" id="KW-0812">Transmembrane</keyword>
<dbReference type="PANTHER" id="PTHR39937:SF1">
    <property type="entry name" value="ATP SYNTHASE PROTEIN 8"/>
    <property type="match status" value="1"/>
</dbReference>
<dbReference type="GO" id="GO:0015078">
    <property type="term" value="F:proton transmembrane transporter activity"/>
    <property type="evidence" value="ECO:0007669"/>
    <property type="project" value="InterPro"/>
</dbReference>
<feature type="transmembrane region" description="Helical" evidence="15">
    <location>
        <begin position="6"/>
        <end position="24"/>
    </location>
</feature>
<accession>O99418</accession>
<evidence type="ECO:0000256" key="12">
    <source>
        <dbReference type="ARBA" id="ARBA00053067"/>
    </source>
</evidence>
<evidence type="ECO:0000256" key="9">
    <source>
        <dbReference type="ARBA" id="ARBA00023128"/>
    </source>
</evidence>
<dbReference type="InterPro" id="IPR050635">
    <property type="entry name" value="ATPase_protein_8"/>
</dbReference>
<evidence type="ECO:0000256" key="13">
    <source>
        <dbReference type="ARBA" id="ARBA00064647"/>
    </source>
</evidence>
<comment type="subcellular location">
    <subcellularLocation>
        <location evidence="1 14">Mitochondrion membrane</location>
        <topology evidence="1 14">Single-pass membrane protein</topology>
    </subcellularLocation>
</comment>
<keyword evidence="9 14" id="KW-0496">Mitochondrion</keyword>
<evidence type="ECO:0000256" key="11">
    <source>
        <dbReference type="ARBA" id="ARBA00023310"/>
    </source>
</evidence>
<evidence type="ECO:0000256" key="8">
    <source>
        <dbReference type="ARBA" id="ARBA00023065"/>
    </source>
</evidence>
<evidence type="ECO:0000256" key="6">
    <source>
        <dbReference type="ARBA" id="ARBA00022781"/>
    </source>
</evidence>
<comment type="similarity">
    <text evidence="2 14">Belongs to the ATPase protein 8 family.</text>
</comment>
<dbReference type="InterPro" id="IPR001421">
    <property type="entry name" value="ATP8_metazoa"/>
</dbReference>
<name>O99418_9TELE</name>
<evidence type="ECO:0000256" key="5">
    <source>
        <dbReference type="ARBA" id="ARBA00022692"/>
    </source>
</evidence>
<protein>
    <recommendedName>
        <fullName evidence="14">ATP synthase complex subunit 8</fullName>
    </recommendedName>
</protein>
<gene>
    <name evidence="16" type="primary">ATPase8</name>
</gene>